<comment type="caution">
    <text evidence="1">The sequence shown here is derived from an EMBL/GenBank/DDBJ whole genome shotgun (WGS) entry which is preliminary data.</text>
</comment>
<proteinExistence type="predicted"/>
<accession>A0A737HU13</accession>
<reference evidence="1" key="2">
    <citation type="submission" date="2018-07" db="EMBL/GenBank/DDBJ databases">
        <authorList>
            <consortium name="NCBI Pathogen Detection Project"/>
        </authorList>
    </citation>
    <scope>NUCLEOTIDE SEQUENCE</scope>
    <source>
        <strain evidence="1">N26085</strain>
    </source>
</reference>
<name>A0A737HU13_SALER</name>
<sequence>MSFPGVTGMAGRILRNNRCKKNRLVRSVFLLFRYRVGGPDRRKSLFN</sequence>
<reference evidence="1" key="1">
    <citation type="journal article" date="2018" name="Genome Biol.">
        <title>SKESA: strategic k-mer extension for scrupulous assemblies.</title>
        <authorList>
            <person name="Souvorov A."/>
            <person name="Agarwala R."/>
            <person name="Lipman D.J."/>
        </authorList>
    </citation>
    <scope>NUCLEOTIDE SEQUENCE</scope>
    <source>
        <strain evidence="1">N26085</strain>
    </source>
</reference>
<organism evidence="1">
    <name type="scientific">Salmonella enterica</name>
    <name type="common">Salmonella choleraesuis</name>
    <dbReference type="NCBI Taxonomy" id="28901"/>
    <lineage>
        <taxon>Bacteria</taxon>
        <taxon>Pseudomonadati</taxon>
        <taxon>Pseudomonadota</taxon>
        <taxon>Gammaproteobacteria</taxon>
        <taxon>Enterobacterales</taxon>
        <taxon>Enterobacteriaceae</taxon>
        <taxon>Salmonella</taxon>
    </lineage>
</organism>
<dbReference type="EMBL" id="DAATFZ010000029">
    <property type="protein sequence ID" value="HAE8234171.1"/>
    <property type="molecule type" value="Genomic_DNA"/>
</dbReference>
<evidence type="ECO:0000313" key="1">
    <source>
        <dbReference type="EMBL" id="HAE8234171.1"/>
    </source>
</evidence>
<dbReference type="AlphaFoldDB" id="A0A737HU13"/>
<gene>
    <name evidence="1" type="ORF">GNC82_004250</name>
</gene>
<protein>
    <submittedName>
        <fullName evidence="1">Uncharacterized protein</fullName>
    </submittedName>
</protein>